<name>A0A4Y2JXM3_ARAVE</name>
<accession>A0A4Y2JXM3</accession>
<dbReference type="AlphaFoldDB" id="A0A4Y2JXM3"/>
<dbReference type="OrthoDB" id="17569at2759"/>
<protein>
    <submittedName>
        <fullName evidence="1">Uncharacterized protein</fullName>
    </submittedName>
</protein>
<evidence type="ECO:0000313" key="1">
    <source>
        <dbReference type="EMBL" id="GBM94289.1"/>
    </source>
</evidence>
<keyword evidence="2" id="KW-1185">Reference proteome</keyword>
<sequence length="130" mass="14052">MFSVAKKLFKRFVAAFASAIEGPGSSCSSSISEDESAIELFFSFTNATISSSLTSPDDQKVHPLPWLTPGQVSTGVRRGDRNCKEPCLLLFCPTYGVSSDSNKGTTVLGMWSWTRVFHAKGVTHIEVGLT</sequence>
<comment type="caution">
    <text evidence="1">The sequence shown here is derived from an EMBL/GenBank/DDBJ whole genome shotgun (WGS) entry which is preliminary data.</text>
</comment>
<proteinExistence type="predicted"/>
<dbReference type="EMBL" id="BGPR01003953">
    <property type="protein sequence ID" value="GBM94289.1"/>
    <property type="molecule type" value="Genomic_DNA"/>
</dbReference>
<gene>
    <name evidence="1" type="ORF">AVEN_154622_1</name>
</gene>
<reference evidence="1 2" key="1">
    <citation type="journal article" date="2019" name="Sci. Rep.">
        <title>Orb-weaving spider Araneus ventricosus genome elucidates the spidroin gene catalogue.</title>
        <authorList>
            <person name="Kono N."/>
            <person name="Nakamura H."/>
            <person name="Ohtoshi R."/>
            <person name="Moran D.A.P."/>
            <person name="Shinohara A."/>
            <person name="Yoshida Y."/>
            <person name="Fujiwara M."/>
            <person name="Mori M."/>
            <person name="Tomita M."/>
            <person name="Arakawa K."/>
        </authorList>
    </citation>
    <scope>NUCLEOTIDE SEQUENCE [LARGE SCALE GENOMIC DNA]</scope>
</reference>
<organism evidence="1 2">
    <name type="scientific">Araneus ventricosus</name>
    <name type="common">Orbweaver spider</name>
    <name type="synonym">Epeira ventricosa</name>
    <dbReference type="NCBI Taxonomy" id="182803"/>
    <lineage>
        <taxon>Eukaryota</taxon>
        <taxon>Metazoa</taxon>
        <taxon>Ecdysozoa</taxon>
        <taxon>Arthropoda</taxon>
        <taxon>Chelicerata</taxon>
        <taxon>Arachnida</taxon>
        <taxon>Araneae</taxon>
        <taxon>Araneomorphae</taxon>
        <taxon>Entelegynae</taxon>
        <taxon>Araneoidea</taxon>
        <taxon>Araneidae</taxon>
        <taxon>Araneus</taxon>
    </lineage>
</organism>
<dbReference type="Proteomes" id="UP000499080">
    <property type="component" value="Unassembled WGS sequence"/>
</dbReference>
<evidence type="ECO:0000313" key="2">
    <source>
        <dbReference type="Proteomes" id="UP000499080"/>
    </source>
</evidence>